<dbReference type="GO" id="GO:0005789">
    <property type="term" value="C:endoplasmic reticulum membrane"/>
    <property type="evidence" value="ECO:0007669"/>
    <property type="project" value="UniProtKB-SubCell"/>
</dbReference>
<dbReference type="Pfam" id="PF05241">
    <property type="entry name" value="EBP"/>
    <property type="match status" value="1"/>
</dbReference>
<keyword evidence="3 7" id="KW-0812">Transmembrane</keyword>
<dbReference type="Proteomes" id="UP001237642">
    <property type="component" value="Unassembled WGS sequence"/>
</dbReference>
<protein>
    <submittedName>
        <fullName evidence="9">EXPERA domain-containing protein</fullName>
    </submittedName>
</protein>
<dbReference type="AlphaFoldDB" id="A0AAD8JJH5"/>
<dbReference type="PROSITE" id="PS51751">
    <property type="entry name" value="EXPERA"/>
    <property type="match status" value="1"/>
</dbReference>
<evidence type="ECO:0000256" key="7">
    <source>
        <dbReference type="PIRNR" id="PIRNR031032"/>
    </source>
</evidence>
<evidence type="ECO:0000256" key="6">
    <source>
        <dbReference type="ARBA" id="ARBA00023136"/>
    </source>
</evidence>
<accession>A0AAD8JJH5</accession>
<name>A0AAD8JJH5_9APIA</name>
<comment type="caution">
    <text evidence="9">The sequence shown here is derived from an EMBL/GenBank/DDBJ whole genome shotgun (WGS) entry which is preliminary data.</text>
</comment>
<keyword evidence="4" id="KW-0256">Endoplasmic reticulum</keyword>
<evidence type="ECO:0000256" key="4">
    <source>
        <dbReference type="ARBA" id="ARBA00022824"/>
    </source>
</evidence>
<dbReference type="PANTHER" id="PTHR31204:SF1">
    <property type="entry name" value="SIGMA INTRACELLULAR RECEPTOR 2"/>
    <property type="match status" value="1"/>
</dbReference>
<gene>
    <name evidence="9" type="ORF">POM88_005034</name>
</gene>
<comment type="subcellular location">
    <subcellularLocation>
        <location evidence="1">Endoplasmic reticulum membrane</location>
        <topology evidence="1">Multi-pass membrane protein</topology>
    </subcellularLocation>
</comment>
<feature type="transmembrane region" description="Helical" evidence="7">
    <location>
        <begin position="7"/>
        <end position="26"/>
    </location>
</feature>
<evidence type="ECO:0000313" key="9">
    <source>
        <dbReference type="EMBL" id="KAK1405429.1"/>
    </source>
</evidence>
<keyword evidence="6 7" id="KW-0472">Membrane</keyword>
<evidence type="ECO:0000313" key="10">
    <source>
        <dbReference type="Proteomes" id="UP001237642"/>
    </source>
</evidence>
<reference evidence="9" key="2">
    <citation type="submission" date="2023-05" db="EMBL/GenBank/DDBJ databases">
        <authorList>
            <person name="Schelkunov M.I."/>
        </authorList>
    </citation>
    <scope>NUCLEOTIDE SEQUENCE</scope>
    <source>
        <strain evidence="9">Hsosn_3</strain>
        <tissue evidence="9">Leaf</tissue>
    </source>
</reference>
<evidence type="ECO:0000259" key="8">
    <source>
        <dbReference type="PROSITE" id="PS51751"/>
    </source>
</evidence>
<dbReference type="PIRSF" id="PIRSF031032">
    <property type="entry name" value="TMP_97_prd"/>
    <property type="match status" value="1"/>
</dbReference>
<evidence type="ECO:0000256" key="2">
    <source>
        <dbReference type="ARBA" id="ARBA00009096"/>
    </source>
</evidence>
<dbReference type="InterPro" id="IPR051987">
    <property type="entry name" value="Sigma-2_receptor-like"/>
</dbReference>
<keyword evidence="10" id="KW-1185">Reference proteome</keyword>
<keyword evidence="5 7" id="KW-1133">Transmembrane helix</keyword>
<evidence type="ECO:0000256" key="3">
    <source>
        <dbReference type="ARBA" id="ARBA00022692"/>
    </source>
</evidence>
<feature type="transmembrane region" description="Helical" evidence="7">
    <location>
        <begin position="63"/>
        <end position="86"/>
    </location>
</feature>
<dbReference type="InterPro" id="IPR033118">
    <property type="entry name" value="EXPERA"/>
</dbReference>
<comment type="similarity">
    <text evidence="2">Belongs to the TMEM97/sigma-2 receptor family.</text>
</comment>
<evidence type="ECO:0000256" key="5">
    <source>
        <dbReference type="ARBA" id="ARBA00022989"/>
    </source>
</evidence>
<dbReference type="PANTHER" id="PTHR31204">
    <property type="entry name" value="SIGMA INTRACELLULAR RECEPTOR 2"/>
    <property type="match status" value="1"/>
</dbReference>
<dbReference type="EMBL" id="JAUIZM010000001">
    <property type="protein sequence ID" value="KAK1405429.1"/>
    <property type="molecule type" value="Genomic_DNA"/>
</dbReference>
<feature type="transmembrane region" description="Helical" evidence="7">
    <location>
        <begin position="127"/>
        <end position="145"/>
    </location>
</feature>
<proteinExistence type="inferred from homology"/>
<dbReference type="InterPro" id="IPR016964">
    <property type="entry name" value="Sigma2_recept"/>
</dbReference>
<organism evidence="9 10">
    <name type="scientific">Heracleum sosnowskyi</name>
    <dbReference type="NCBI Taxonomy" id="360622"/>
    <lineage>
        <taxon>Eukaryota</taxon>
        <taxon>Viridiplantae</taxon>
        <taxon>Streptophyta</taxon>
        <taxon>Embryophyta</taxon>
        <taxon>Tracheophyta</taxon>
        <taxon>Spermatophyta</taxon>
        <taxon>Magnoliopsida</taxon>
        <taxon>eudicotyledons</taxon>
        <taxon>Gunneridae</taxon>
        <taxon>Pentapetalae</taxon>
        <taxon>asterids</taxon>
        <taxon>campanulids</taxon>
        <taxon>Apiales</taxon>
        <taxon>Apiaceae</taxon>
        <taxon>Apioideae</taxon>
        <taxon>apioid superclade</taxon>
        <taxon>Tordylieae</taxon>
        <taxon>Tordyliinae</taxon>
        <taxon>Heracleum</taxon>
    </lineage>
</organism>
<evidence type="ECO:0000256" key="1">
    <source>
        <dbReference type="ARBA" id="ARBA00004477"/>
    </source>
</evidence>
<feature type="transmembrane region" description="Helical" evidence="7">
    <location>
        <begin position="98"/>
        <end position="115"/>
    </location>
</feature>
<reference evidence="9" key="1">
    <citation type="submission" date="2023-02" db="EMBL/GenBank/DDBJ databases">
        <title>Genome of toxic invasive species Heracleum sosnowskyi carries increased number of genes despite the absence of recent whole-genome duplications.</title>
        <authorList>
            <person name="Schelkunov M."/>
            <person name="Shtratnikova V."/>
            <person name="Makarenko M."/>
            <person name="Klepikova A."/>
            <person name="Omelchenko D."/>
            <person name="Novikova G."/>
            <person name="Obukhova E."/>
            <person name="Bogdanov V."/>
            <person name="Penin A."/>
            <person name="Logacheva M."/>
        </authorList>
    </citation>
    <scope>NUCLEOTIDE SEQUENCE</scope>
    <source>
        <strain evidence="9">Hsosn_3</strain>
        <tissue evidence="9">Leaf</tissue>
    </source>
</reference>
<feature type="domain" description="EXPERA" evidence="8">
    <location>
        <begin position="8"/>
        <end position="140"/>
    </location>
</feature>
<sequence length="166" mass="18561">MGGPTKLIDAILFLFFLVIAVAVPVLDSQTCLPRDMYPDVLVNLKKWYTTEYGDYLVAEKPHFFVGIVWLELLFQWPLSIAALYGILAGKSWVNTVSLMYGSSTLTAMVAILAEMKNSGKASDKLMMLYYPFLGFALLAILRGLVPHSGRTTTIGKRPILNRKKRI</sequence>